<dbReference type="SMART" id="SM00448">
    <property type="entry name" value="REC"/>
    <property type="match status" value="1"/>
</dbReference>
<dbReference type="Gene3D" id="1.10.10.60">
    <property type="entry name" value="Homeodomain-like"/>
    <property type="match status" value="2"/>
</dbReference>
<keyword evidence="1" id="KW-0805">Transcription regulation</keyword>
<dbReference type="PANTHER" id="PTHR43280">
    <property type="entry name" value="ARAC-FAMILY TRANSCRIPTIONAL REGULATOR"/>
    <property type="match status" value="1"/>
</dbReference>
<dbReference type="CDD" id="cd17536">
    <property type="entry name" value="REC_YesN-like"/>
    <property type="match status" value="1"/>
</dbReference>
<accession>A0A7W5CEA0</accession>
<organism evidence="7 8">
    <name type="scientific">Paenibacillus endophyticus</name>
    <dbReference type="NCBI Taxonomy" id="1294268"/>
    <lineage>
        <taxon>Bacteria</taxon>
        <taxon>Bacillati</taxon>
        <taxon>Bacillota</taxon>
        <taxon>Bacilli</taxon>
        <taxon>Bacillales</taxon>
        <taxon>Paenibacillaceae</taxon>
        <taxon>Paenibacillus</taxon>
    </lineage>
</organism>
<dbReference type="RefSeq" id="WP_183569834.1">
    <property type="nucleotide sequence ID" value="NZ_CBCSLB010000021.1"/>
</dbReference>
<dbReference type="InterPro" id="IPR009057">
    <property type="entry name" value="Homeodomain-like_sf"/>
</dbReference>
<dbReference type="PANTHER" id="PTHR43280:SF2">
    <property type="entry name" value="HTH-TYPE TRANSCRIPTIONAL REGULATOR EXSA"/>
    <property type="match status" value="1"/>
</dbReference>
<keyword evidence="2" id="KW-0238">DNA-binding</keyword>
<dbReference type="InterPro" id="IPR018060">
    <property type="entry name" value="HTH_AraC"/>
</dbReference>
<evidence type="ECO:0000256" key="1">
    <source>
        <dbReference type="ARBA" id="ARBA00023015"/>
    </source>
</evidence>
<dbReference type="EMBL" id="JACHXW010000023">
    <property type="protein sequence ID" value="MBB3155284.1"/>
    <property type="molecule type" value="Genomic_DNA"/>
</dbReference>
<dbReference type="PRINTS" id="PR00032">
    <property type="entry name" value="HTHARAC"/>
</dbReference>
<keyword evidence="3" id="KW-0804">Transcription</keyword>
<feature type="domain" description="Response regulatory" evidence="6">
    <location>
        <begin position="3"/>
        <end position="120"/>
    </location>
</feature>
<dbReference type="AlphaFoldDB" id="A0A7W5CEA0"/>
<evidence type="ECO:0000313" key="8">
    <source>
        <dbReference type="Proteomes" id="UP000518605"/>
    </source>
</evidence>
<dbReference type="SUPFAM" id="SSF52172">
    <property type="entry name" value="CheY-like"/>
    <property type="match status" value="1"/>
</dbReference>
<reference evidence="7 8" key="1">
    <citation type="submission" date="2020-08" db="EMBL/GenBank/DDBJ databases">
        <title>Genomic Encyclopedia of Type Strains, Phase III (KMG-III): the genomes of soil and plant-associated and newly described type strains.</title>
        <authorList>
            <person name="Whitman W."/>
        </authorList>
    </citation>
    <scope>NUCLEOTIDE SEQUENCE [LARGE SCALE GENOMIC DNA]</scope>
    <source>
        <strain evidence="7 8">CECT 8234</strain>
    </source>
</reference>
<evidence type="ECO:0000259" key="6">
    <source>
        <dbReference type="PROSITE" id="PS50110"/>
    </source>
</evidence>
<evidence type="ECO:0000256" key="2">
    <source>
        <dbReference type="ARBA" id="ARBA00023125"/>
    </source>
</evidence>
<dbReference type="SMART" id="SM00342">
    <property type="entry name" value="HTH_ARAC"/>
    <property type="match status" value="1"/>
</dbReference>
<dbReference type="InterPro" id="IPR020449">
    <property type="entry name" value="Tscrpt_reg_AraC-type_HTH"/>
</dbReference>
<evidence type="ECO:0000256" key="3">
    <source>
        <dbReference type="ARBA" id="ARBA00023163"/>
    </source>
</evidence>
<comment type="caution">
    <text evidence="7">The sequence shown here is derived from an EMBL/GenBank/DDBJ whole genome shotgun (WGS) entry which is preliminary data.</text>
</comment>
<dbReference type="Pfam" id="PF12833">
    <property type="entry name" value="HTH_18"/>
    <property type="match status" value="1"/>
</dbReference>
<dbReference type="Proteomes" id="UP000518605">
    <property type="component" value="Unassembled WGS sequence"/>
</dbReference>
<dbReference type="PROSITE" id="PS50110">
    <property type="entry name" value="RESPONSE_REGULATORY"/>
    <property type="match status" value="1"/>
</dbReference>
<feature type="domain" description="HTH araC/xylS-type" evidence="5">
    <location>
        <begin position="441"/>
        <end position="540"/>
    </location>
</feature>
<dbReference type="GO" id="GO:0000160">
    <property type="term" value="P:phosphorelay signal transduction system"/>
    <property type="evidence" value="ECO:0007669"/>
    <property type="project" value="InterPro"/>
</dbReference>
<dbReference type="InterPro" id="IPR011006">
    <property type="entry name" value="CheY-like_superfamily"/>
</dbReference>
<dbReference type="PROSITE" id="PS01124">
    <property type="entry name" value="HTH_ARAC_FAMILY_2"/>
    <property type="match status" value="1"/>
</dbReference>
<evidence type="ECO:0000313" key="7">
    <source>
        <dbReference type="EMBL" id="MBB3155284.1"/>
    </source>
</evidence>
<gene>
    <name evidence="7" type="ORF">FHS16_005392</name>
</gene>
<feature type="modified residue" description="4-aspartylphosphate" evidence="4">
    <location>
        <position position="55"/>
    </location>
</feature>
<dbReference type="Gene3D" id="3.40.50.2300">
    <property type="match status" value="1"/>
</dbReference>
<evidence type="ECO:0000256" key="4">
    <source>
        <dbReference type="PROSITE-ProRule" id="PRU00169"/>
    </source>
</evidence>
<dbReference type="InterPro" id="IPR001789">
    <property type="entry name" value="Sig_transdc_resp-reg_receiver"/>
</dbReference>
<protein>
    <submittedName>
        <fullName evidence="7">Two-component system response regulator YesN</fullName>
    </submittedName>
</protein>
<proteinExistence type="predicted"/>
<dbReference type="GO" id="GO:0043565">
    <property type="term" value="F:sequence-specific DNA binding"/>
    <property type="evidence" value="ECO:0007669"/>
    <property type="project" value="InterPro"/>
</dbReference>
<dbReference type="GO" id="GO:0003700">
    <property type="term" value="F:DNA-binding transcription factor activity"/>
    <property type="evidence" value="ECO:0007669"/>
    <property type="project" value="InterPro"/>
</dbReference>
<dbReference type="SUPFAM" id="SSF46689">
    <property type="entry name" value="Homeodomain-like"/>
    <property type="match status" value="1"/>
</dbReference>
<sequence>MNKILVVDDEPRVSMGIKNFLLSSDLNITYVETALNGFEAIDYLRMDTFDLVLTDIQMGRMSGIELMETIYMEQPNLPIIVISAHEKFDFAKKSMRLGARDYLVKPVEQEDLLRVVRKVLNEKEEIGKKSLELSKWKREKEKTEALSRNELLMELVTERNLTKRDYKELIAELGEQIKGHYLGVVSIRLGLNHGGFSNREITLQDRKLLKYASINIMEESLSEWHGLTFNGFGNELIGIIQLNEQEMSGQRFHVKSQMHLIGQMIHMNLKQYLNVETTIGMSTLHSDIFMLPKLMEEANTAAEWKTLHPSNHVFYYEDVLAQENLSVVEWMAKVDEYVQGLKSGLDKPLPVDTETMIKPLRELGQSAELFNSYFGMLVYRLYGLMLEYGTTNGISLQRFDPDVYFRQMVGEARIERLREYIQETAKLVRLLVKERDQSILARITGYIRLNFRNPALKIQDIANEVHFSTAYLSYLFKQEMKKNLWDYVTELRIEEAKHLLATTDKKRYEVAYEVGYESPEHFGRMFKRYAGVSPAEYRKEGQGGLG</sequence>
<keyword evidence="8" id="KW-1185">Reference proteome</keyword>
<evidence type="ECO:0000259" key="5">
    <source>
        <dbReference type="PROSITE" id="PS01124"/>
    </source>
</evidence>
<keyword evidence="4" id="KW-0597">Phosphoprotein</keyword>
<name>A0A7W5CEA0_9BACL</name>
<dbReference type="Pfam" id="PF00072">
    <property type="entry name" value="Response_reg"/>
    <property type="match status" value="1"/>
</dbReference>